<dbReference type="Pfam" id="PF00534">
    <property type="entry name" value="Glycos_transf_1"/>
    <property type="match status" value="1"/>
</dbReference>
<keyword evidence="5" id="KW-1185">Reference proteome</keyword>
<dbReference type="PANTHER" id="PTHR12526:SF510">
    <property type="entry name" value="D-INOSITOL 3-PHOSPHATE GLYCOSYLTRANSFERASE"/>
    <property type="match status" value="1"/>
</dbReference>
<organism evidence="4 5">
    <name type="scientific">Cohnella soli</name>
    <dbReference type="NCBI Taxonomy" id="425005"/>
    <lineage>
        <taxon>Bacteria</taxon>
        <taxon>Bacillati</taxon>
        <taxon>Bacillota</taxon>
        <taxon>Bacilli</taxon>
        <taxon>Bacillales</taxon>
        <taxon>Paenibacillaceae</taxon>
        <taxon>Cohnella</taxon>
    </lineage>
</organism>
<evidence type="ECO:0000313" key="5">
    <source>
        <dbReference type="Proteomes" id="UP001596113"/>
    </source>
</evidence>
<dbReference type="PANTHER" id="PTHR12526">
    <property type="entry name" value="GLYCOSYLTRANSFERASE"/>
    <property type="match status" value="1"/>
</dbReference>
<evidence type="ECO:0000313" key="4">
    <source>
        <dbReference type="EMBL" id="MFC5405000.1"/>
    </source>
</evidence>
<dbReference type="EC" id="2.4.-.-" evidence="4"/>
<feature type="domain" description="Glycosyl transferase family 1" evidence="3">
    <location>
        <begin position="181"/>
        <end position="346"/>
    </location>
</feature>
<evidence type="ECO:0000259" key="3">
    <source>
        <dbReference type="Pfam" id="PF00534"/>
    </source>
</evidence>
<protein>
    <submittedName>
        <fullName evidence="4">Glycosyltransferase family 4 protein</fullName>
        <ecNumber evidence="4">2.4.-.-</ecNumber>
    </submittedName>
</protein>
<dbReference type="GO" id="GO:0016757">
    <property type="term" value="F:glycosyltransferase activity"/>
    <property type="evidence" value="ECO:0007669"/>
    <property type="project" value="UniProtKB-KW"/>
</dbReference>
<keyword evidence="1 4" id="KW-0328">Glycosyltransferase</keyword>
<sequence>MIDVLFVTNIPSPYRVEFFNELGKHCNLTVWFEAKSESNRQWDVGEDGMNFKYEFLKGFTLGLDKHVNWNIIRKLKEKRFDLYVMGCYSSPTEMAAIAWLNANKIPFVLNSDGGFIAEGESGWKRKLKTRFIATASGWLSSGKTCTDYLLHYGARKENVYEYPFASCTYNEDELAPMSDADKDAFKRAEGLQGKVILSVGQFIPRKGLDGMIGSLADLRLEDTTVVAIGGGPLKERYTEIAREKKMEHLVLKDFMNRESLLSYYKAADLFVLPTRYDVWGLVINEAMTFGLPVVTTKGAGASHTLVEEGVNGYAVEVDDYGALGRRCAALLANDDLRSRFGAASRRKAEAYTIARMAERHVEIFRNETLRRKRAPSAGSPGEAARAL</sequence>
<dbReference type="Proteomes" id="UP001596113">
    <property type="component" value="Unassembled WGS sequence"/>
</dbReference>
<comment type="caution">
    <text evidence="4">The sequence shown here is derived from an EMBL/GenBank/DDBJ whole genome shotgun (WGS) entry which is preliminary data.</text>
</comment>
<dbReference type="RefSeq" id="WP_378135795.1">
    <property type="nucleotide sequence ID" value="NZ_JBHSMI010000028.1"/>
</dbReference>
<gene>
    <name evidence="4" type="ORF">ACFPOF_19840</name>
</gene>
<reference evidence="5" key="1">
    <citation type="journal article" date="2019" name="Int. J. Syst. Evol. Microbiol.">
        <title>The Global Catalogue of Microorganisms (GCM) 10K type strain sequencing project: providing services to taxonomists for standard genome sequencing and annotation.</title>
        <authorList>
            <consortium name="The Broad Institute Genomics Platform"/>
            <consortium name="The Broad Institute Genome Sequencing Center for Infectious Disease"/>
            <person name="Wu L."/>
            <person name="Ma J."/>
        </authorList>
    </citation>
    <scope>NUCLEOTIDE SEQUENCE [LARGE SCALE GENOMIC DNA]</scope>
    <source>
        <strain evidence="5">CGMCC 1.18575</strain>
    </source>
</reference>
<proteinExistence type="predicted"/>
<name>A0ABW0HXC6_9BACL</name>
<dbReference type="Gene3D" id="3.40.50.2000">
    <property type="entry name" value="Glycogen Phosphorylase B"/>
    <property type="match status" value="2"/>
</dbReference>
<evidence type="ECO:0000256" key="2">
    <source>
        <dbReference type="ARBA" id="ARBA00022679"/>
    </source>
</evidence>
<accession>A0ABW0HXC6</accession>
<dbReference type="EMBL" id="JBHSMI010000028">
    <property type="protein sequence ID" value="MFC5405000.1"/>
    <property type="molecule type" value="Genomic_DNA"/>
</dbReference>
<dbReference type="CDD" id="cd03801">
    <property type="entry name" value="GT4_PimA-like"/>
    <property type="match status" value="1"/>
</dbReference>
<dbReference type="SUPFAM" id="SSF53756">
    <property type="entry name" value="UDP-Glycosyltransferase/glycogen phosphorylase"/>
    <property type="match status" value="1"/>
</dbReference>
<dbReference type="InterPro" id="IPR001296">
    <property type="entry name" value="Glyco_trans_1"/>
</dbReference>
<evidence type="ECO:0000256" key="1">
    <source>
        <dbReference type="ARBA" id="ARBA00022676"/>
    </source>
</evidence>
<keyword evidence="2 4" id="KW-0808">Transferase</keyword>